<feature type="transmembrane region" description="Helical" evidence="1">
    <location>
        <begin position="21"/>
        <end position="41"/>
    </location>
</feature>
<dbReference type="EMBL" id="QJVD01000020">
    <property type="protein sequence ID" value="PYI65819.1"/>
    <property type="molecule type" value="Genomic_DNA"/>
</dbReference>
<keyword evidence="3" id="KW-1185">Reference proteome</keyword>
<evidence type="ECO:0000313" key="2">
    <source>
        <dbReference type="EMBL" id="PYI65819.1"/>
    </source>
</evidence>
<evidence type="ECO:0008006" key="4">
    <source>
        <dbReference type="Google" id="ProtNLM"/>
    </source>
</evidence>
<keyword evidence="1" id="KW-1133">Transmembrane helix</keyword>
<dbReference type="Proteomes" id="UP000247832">
    <property type="component" value="Unassembled WGS sequence"/>
</dbReference>
<feature type="transmembrane region" description="Helical" evidence="1">
    <location>
        <begin position="47"/>
        <end position="74"/>
    </location>
</feature>
<organism evidence="2 3">
    <name type="scientific">Arthrobacter livingstonensis</name>
    <dbReference type="NCBI Taxonomy" id="670078"/>
    <lineage>
        <taxon>Bacteria</taxon>
        <taxon>Bacillati</taxon>
        <taxon>Actinomycetota</taxon>
        <taxon>Actinomycetes</taxon>
        <taxon>Micrococcales</taxon>
        <taxon>Micrococcaceae</taxon>
        <taxon>Arthrobacter</taxon>
    </lineage>
</organism>
<accession>A0A2V5L3H1</accession>
<proteinExistence type="predicted"/>
<sequence>MDVRATKAAGANSGRGPVFAPGLPTSCAVVVALVLSVLPHLDLRGRGWIPVFQALVSVLCAAALLVALILVLATLISSSPRSGRRLVQALVLLLGAALGFVPSMVPATGFPAACSGKPRTVFSVNLDLAQADIGAVAEAIKAHHADVVILVEVDPKLARITIS</sequence>
<feature type="transmembrane region" description="Helical" evidence="1">
    <location>
        <begin position="86"/>
        <end position="105"/>
    </location>
</feature>
<dbReference type="RefSeq" id="WP_110502096.1">
    <property type="nucleotide sequence ID" value="NZ_QJVD01000020.1"/>
</dbReference>
<protein>
    <recommendedName>
        <fullName evidence="4">Endonuclease/exonuclease/phosphatase domain-containing protein</fullName>
    </recommendedName>
</protein>
<gene>
    <name evidence="2" type="ORF">CVV68_16460</name>
</gene>
<reference evidence="2 3" key="1">
    <citation type="submission" date="2018-05" db="EMBL/GenBank/DDBJ databases">
        <title>Genetic diversity of glacier-inhabiting Cryobacterium bacteria in China and description of Cryobacterium mengkeensis sp. nov. and Arthrobacter glacialis sp. nov.</title>
        <authorList>
            <person name="Liu Q."/>
            <person name="Xin Y.-H."/>
        </authorList>
    </citation>
    <scope>NUCLEOTIDE SEQUENCE [LARGE SCALE GENOMIC DNA]</scope>
    <source>
        <strain evidence="2 3">LI2</strain>
    </source>
</reference>
<keyword evidence="1" id="KW-0472">Membrane</keyword>
<evidence type="ECO:0000313" key="3">
    <source>
        <dbReference type="Proteomes" id="UP000247832"/>
    </source>
</evidence>
<dbReference type="AlphaFoldDB" id="A0A2V5L3H1"/>
<comment type="caution">
    <text evidence="2">The sequence shown here is derived from an EMBL/GenBank/DDBJ whole genome shotgun (WGS) entry which is preliminary data.</text>
</comment>
<evidence type="ECO:0000256" key="1">
    <source>
        <dbReference type="SAM" id="Phobius"/>
    </source>
</evidence>
<name>A0A2V5L3H1_9MICC</name>
<keyword evidence="1" id="KW-0812">Transmembrane</keyword>